<dbReference type="AlphaFoldDB" id="A0A318ZSP3"/>
<evidence type="ECO:0000256" key="2">
    <source>
        <dbReference type="ARBA" id="ARBA00022801"/>
    </source>
</evidence>
<dbReference type="InterPro" id="IPR002410">
    <property type="entry name" value="Peptidase_S33"/>
</dbReference>
<feature type="domain" description="AB hydrolase-1" evidence="3">
    <location>
        <begin position="37"/>
        <end position="258"/>
    </location>
</feature>
<dbReference type="SUPFAM" id="SSF53474">
    <property type="entry name" value="alpha/beta-Hydrolases"/>
    <property type="match status" value="1"/>
</dbReference>
<dbReference type="EMBL" id="KZ821246">
    <property type="protein sequence ID" value="PYH43088.1"/>
    <property type="molecule type" value="Genomic_DNA"/>
</dbReference>
<dbReference type="OrthoDB" id="190201at2759"/>
<dbReference type="InterPro" id="IPR050266">
    <property type="entry name" value="AB_hydrolase_sf"/>
</dbReference>
<dbReference type="InterPro" id="IPR000073">
    <property type="entry name" value="AB_hydrolase_1"/>
</dbReference>
<dbReference type="GO" id="GO:0006508">
    <property type="term" value="P:proteolysis"/>
    <property type="evidence" value="ECO:0007669"/>
    <property type="project" value="InterPro"/>
</dbReference>
<dbReference type="Gene3D" id="3.40.50.1820">
    <property type="entry name" value="alpha/beta hydrolase"/>
    <property type="match status" value="2"/>
</dbReference>
<dbReference type="GO" id="GO:0008233">
    <property type="term" value="F:peptidase activity"/>
    <property type="evidence" value="ECO:0007669"/>
    <property type="project" value="InterPro"/>
</dbReference>
<name>A0A318ZSP3_9EURO</name>
<comment type="similarity">
    <text evidence="1">Belongs to the peptidase S33 family.</text>
</comment>
<evidence type="ECO:0000313" key="4">
    <source>
        <dbReference type="EMBL" id="PYH43088.1"/>
    </source>
</evidence>
<proteinExistence type="inferred from homology"/>
<sequence>MEAPFREGTATFQHAHFPQPAQTWYRVYGDLTVNTPLVVLHGGPGFCHNYLLPLADLAPTRAVILYGQIGNGRSTHYPEKRGDHAFWTVDLLISELENLLAYLGIAGDFDLLGHSWGGMLGAFRAVDRLRATLPQPVQETLKQCEDEGRLDSTEYADATMVFLSQFSCQVDPWPQELLDSLVWATEKDSTVASTILKDWCVLDRLQAIQVLTLLINGRYDEAQNSTVEPFFWGIPKVKWVTLSESAHCPQFDEPEKYLQVIADFLASS</sequence>
<dbReference type="RefSeq" id="XP_025429070.1">
    <property type="nucleotide sequence ID" value="XM_025576910.1"/>
</dbReference>
<protein>
    <submittedName>
        <fullName evidence="4">Proline-specific peptidase</fullName>
    </submittedName>
</protein>
<dbReference type="GO" id="GO:0016020">
    <property type="term" value="C:membrane"/>
    <property type="evidence" value="ECO:0007669"/>
    <property type="project" value="TreeGrafter"/>
</dbReference>
<organism evidence="4 5">
    <name type="scientific">Aspergillus saccharolyticus JOP 1030-1</name>
    <dbReference type="NCBI Taxonomy" id="1450539"/>
    <lineage>
        <taxon>Eukaryota</taxon>
        <taxon>Fungi</taxon>
        <taxon>Dikarya</taxon>
        <taxon>Ascomycota</taxon>
        <taxon>Pezizomycotina</taxon>
        <taxon>Eurotiomycetes</taxon>
        <taxon>Eurotiomycetidae</taxon>
        <taxon>Eurotiales</taxon>
        <taxon>Aspergillaceae</taxon>
        <taxon>Aspergillus</taxon>
        <taxon>Aspergillus subgen. Circumdati</taxon>
    </lineage>
</organism>
<dbReference type="InterPro" id="IPR029058">
    <property type="entry name" value="AB_hydrolase_fold"/>
</dbReference>
<reference evidence="4 5" key="1">
    <citation type="submission" date="2016-12" db="EMBL/GenBank/DDBJ databases">
        <title>The genomes of Aspergillus section Nigri reveals drivers in fungal speciation.</title>
        <authorList>
            <consortium name="DOE Joint Genome Institute"/>
            <person name="Vesth T.C."/>
            <person name="Nybo J."/>
            <person name="Theobald S."/>
            <person name="Brandl J."/>
            <person name="Frisvad J.C."/>
            <person name="Nielsen K.F."/>
            <person name="Lyhne E.K."/>
            <person name="Kogle M.E."/>
            <person name="Kuo A."/>
            <person name="Riley R."/>
            <person name="Clum A."/>
            <person name="Nolan M."/>
            <person name="Lipzen A."/>
            <person name="Salamov A."/>
            <person name="Henrissat B."/>
            <person name="Wiebenga A."/>
            <person name="De Vries R.P."/>
            <person name="Grigoriev I.V."/>
            <person name="Mortensen U.H."/>
            <person name="Andersen M.R."/>
            <person name="Baker S.E."/>
        </authorList>
    </citation>
    <scope>NUCLEOTIDE SEQUENCE [LARGE SCALE GENOMIC DNA]</scope>
    <source>
        <strain evidence="4 5">JOP 1030-1</strain>
    </source>
</reference>
<dbReference type="InterPro" id="IPR005945">
    <property type="entry name" value="Pro_imino_pep"/>
</dbReference>
<dbReference type="PANTHER" id="PTHR43798:SF33">
    <property type="entry name" value="HYDROLASE, PUTATIVE (AFU_ORTHOLOGUE AFUA_2G14860)-RELATED"/>
    <property type="match status" value="1"/>
</dbReference>
<evidence type="ECO:0000256" key="1">
    <source>
        <dbReference type="ARBA" id="ARBA00010088"/>
    </source>
</evidence>
<keyword evidence="2" id="KW-0378">Hydrolase</keyword>
<dbReference type="PANTHER" id="PTHR43798">
    <property type="entry name" value="MONOACYLGLYCEROL LIPASE"/>
    <property type="match status" value="1"/>
</dbReference>
<evidence type="ECO:0000259" key="3">
    <source>
        <dbReference type="Pfam" id="PF12697"/>
    </source>
</evidence>
<accession>A0A318ZSP3</accession>
<dbReference type="GeneID" id="37078139"/>
<keyword evidence="5" id="KW-1185">Reference proteome</keyword>
<dbReference type="Pfam" id="PF12697">
    <property type="entry name" value="Abhydrolase_6"/>
    <property type="match status" value="1"/>
</dbReference>
<dbReference type="PIRSF" id="PIRSF005539">
    <property type="entry name" value="Pept_S33_TRI_F1"/>
    <property type="match status" value="1"/>
</dbReference>
<evidence type="ECO:0000313" key="5">
    <source>
        <dbReference type="Proteomes" id="UP000248349"/>
    </source>
</evidence>
<dbReference type="Proteomes" id="UP000248349">
    <property type="component" value="Unassembled WGS sequence"/>
</dbReference>
<dbReference type="PRINTS" id="PR00793">
    <property type="entry name" value="PROAMNOPTASE"/>
</dbReference>
<gene>
    <name evidence="4" type="ORF">BP01DRAFT_375699</name>
</gene>